<keyword evidence="2" id="KW-1133">Transmembrane helix</keyword>
<keyword evidence="2" id="KW-0472">Membrane</keyword>
<proteinExistence type="predicted"/>
<evidence type="ECO:0008006" key="5">
    <source>
        <dbReference type="Google" id="ProtNLM"/>
    </source>
</evidence>
<accession>A0ABT2S007</accession>
<sequence length="269" mass="29636">MSRRKEKKSLLWKMEIACAVVLGIGLGSLLIGNKTVLAADPYDIIYEDQAELVGDDEKEAVLASMEPISEYANVIFYTTEEKEASTTAAVCEKVCAGYYGSSKKAPVVMFTIDMYHREIYLYCTGPTRHIIRNRDANSITDNIYRLASAKRYDDCAIGAFEQCQRLLTGSSIWRPMQRINNLFLAIILGFLLNYLYLRVARSMTVKKEKVRMTPFDTNRFKLKVSKQCIRTYTFTESESSGSGGGSDSGGGGYSGGGDSGGSSGGGHSF</sequence>
<evidence type="ECO:0000313" key="4">
    <source>
        <dbReference type="Proteomes" id="UP001652461"/>
    </source>
</evidence>
<dbReference type="EMBL" id="JAOQKC010000021">
    <property type="protein sequence ID" value="MCU6697909.1"/>
    <property type="molecule type" value="Genomic_DNA"/>
</dbReference>
<dbReference type="RefSeq" id="WP_158364702.1">
    <property type="nucleotide sequence ID" value="NZ_JAOQKC010000021.1"/>
</dbReference>
<reference evidence="3 4" key="1">
    <citation type="journal article" date="2021" name="ISME Commun">
        <title>Automated analysis of genomic sequences facilitates high-throughput and comprehensive description of bacteria.</title>
        <authorList>
            <person name="Hitch T.C.A."/>
        </authorList>
    </citation>
    <scope>NUCLEOTIDE SEQUENCE [LARGE SCALE GENOMIC DNA]</scope>
    <source>
        <strain evidence="3 4">Sanger_04</strain>
    </source>
</reference>
<protein>
    <recommendedName>
        <fullName evidence="5">TPM domain-containing protein</fullName>
    </recommendedName>
</protein>
<feature type="region of interest" description="Disordered" evidence="1">
    <location>
        <begin position="236"/>
        <end position="269"/>
    </location>
</feature>
<gene>
    <name evidence="3" type="ORF">OCV63_13565</name>
</gene>
<feature type="compositionally biased region" description="Gly residues" evidence="1">
    <location>
        <begin position="241"/>
        <end position="269"/>
    </location>
</feature>
<comment type="caution">
    <text evidence="3">The sequence shown here is derived from an EMBL/GenBank/DDBJ whole genome shotgun (WGS) entry which is preliminary data.</text>
</comment>
<keyword evidence="2" id="KW-0812">Transmembrane</keyword>
<keyword evidence="4" id="KW-1185">Reference proteome</keyword>
<evidence type="ECO:0000256" key="2">
    <source>
        <dbReference type="SAM" id="Phobius"/>
    </source>
</evidence>
<name>A0ABT2S007_9FIRM</name>
<evidence type="ECO:0000256" key="1">
    <source>
        <dbReference type="SAM" id="MobiDB-lite"/>
    </source>
</evidence>
<evidence type="ECO:0000313" key="3">
    <source>
        <dbReference type="EMBL" id="MCU6697909.1"/>
    </source>
</evidence>
<organism evidence="3 4">
    <name type="scientific">Laedolimicola ammoniilytica</name>
    <dbReference type="NCBI Taxonomy" id="2981771"/>
    <lineage>
        <taxon>Bacteria</taxon>
        <taxon>Bacillati</taxon>
        <taxon>Bacillota</taxon>
        <taxon>Clostridia</taxon>
        <taxon>Lachnospirales</taxon>
        <taxon>Lachnospiraceae</taxon>
        <taxon>Laedolimicola</taxon>
    </lineage>
</organism>
<feature type="transmembrane region" description="Helical" evidence="2">
    <location>
        <begin position="179"/>
        <end position="197"/>
    </location>
</feature>
<dbReference type="Proteomes" id="UP001652461">
    <property type="component" value="Unassembled WGS sequence"/>
</dbReference>